<dbReference type="PANTHER" id="PTHR28165">
    <property type="entry name" value="NON-CLASSICAL EXPORT PROTEIN 2-RELATED"/>
    <property type="match status" value="1"/>
</dbReference>
<dbReference type="Pfam" id="PF01284">
    <property type="entry name" value="MARVEL"/>
    <property type="match status" value="1"/>
</dbReference>
<name>A0A9P8ULG7_9PEZI</name>
<dbReference type="AlphaFoldDB" id="A0A9P8ULG7"/>
<organism evidence="7 8">
    <name type="scientific">Truncatella angustata</name>
    <dbReference type="NCBI Taxonomy" id="152316"/>
    <lineage>
        <taxon>Eukaryota</taxon>
        <taxon>Fungi</taxon>
        <taxon>Dikarya</taxon>
        <taxon>Ascomycota</taxon>
        <taxon>Pezizomycotina</taxon>
        <taxon>Sordariomycetes</taxon>
        <taxon>Xylariomycetidae</taxon>
        <taxon>Amphisphaeriales</taxon>
        <taxon>Sporocadaceae</taxon>
        <taxon>Truncatella</taxon>
    </lineage>
</organism>
<evidence type="ECO:0000256" key="3">
    <source>
        <dbReference type="ARBA" id="ARBA00022989"/>
    </source>
</evidence>
<dbReference type="RefSeq" id="XP_045958427.1">
    <property type="nucleotide sequence ID" value="XM_046100026.1"/>
</dbReference>
<keyword evidence="4 5" id="KW-0472">Membrane</keyword>
<dbReference type="GO" id="GO:0032126">
    <property type="term" value="C:eisosome"/>
    <property type="evidence" value="ECO:0007669"/>
    <property type="project" value="TreeGrafter"/>
</dbReference>
<feature type="transmembrane region" description="Helical" evidence="5">
    <location>
        <begin position="153"/>
        <end position="173"/>
    </location>
</feature>
<comment type="caution">
    <text evidence="7">The sequence shown here is derived from an EMBL/GenBank/DDBJ whole genome shotgun (WGS) entry which is preliminary data.</text>
</comment>
<dbReference type="GO" id="GO:0005886">
    <property type="term" value="C:plasma membrane"/>
    <property type="evidence" value="ECO:0007669"/>
    <property type="project" value="TreeGrafter"/>
</dbReference>
<evidence type="ECO:0000313" key="7">
    <source>
        <dbReference type="EMBL" id="KAH6654157.1"/>
    </source>
</evidence>
<dbReference type="OrthoDB" id="2017497at2759"/>
<accession>A0A9P8ULG7</accession>
<evidence type="ECO:0000256" key="5">
    <source>
        <dbReference type="SAM" id="Phobius"/>
    </source>
</evidence>
<feature type="transmembrane region" description="Helical" evidence="5">
    <location>
        <begin position="45"/>
        <end position="68"/>
    </location>
</feature>
<reference evidence="7" key="1">
    <citation type="journal article" date="2021" name="Nat. Commun.">
        <title>Genetic determinants of endophytism in the Arabidopsis root mycobiome.</title>
        <authorList>
            <person name="Mesny F."/>
            <person name="Miyauchi S."/>
            <person name="Thiergart T."/>
            <person name="Pickel B."/>
            <person name="Atanasova L."/>
            <person name="Karlsson M."/>
            <person name="Huettel B."/>
            <person name="Barry K.W."/>
            <person name="Haridas S."/>
            <person name="Chen C."/>
            <person name="Bauer D."/>
            <person name="Andreopoulos W."/>
            <person name="Pangilinan J."/>
            <person name="LaButti K."/>
            <person name="Riley R."/>
            <person name="Lipzen A."/>
            <person name="Clum A."/>
            <person name="Drula E."/>
            <person name="Henrissat B."/>
            <person name="Kohler A."/>
            <person name="Grigoriev I.V."/>
            <person name="Martin F.M."/>
            <person name="Hacquard S."/>
        </authorList>
    </citation>
    <scope>NUCLEOTIDE SEQUENCE</scope>
    <source>
        <strain evidence="7">MPI-SDFR-AT-0073</strain>
    </source>
</reference>
<feature type="domain" description="MARVEL" evidence="6">
    <location>
        <begin position="17"/>
        <end position="168"/>
    </location>
</feature>
<dbReference type="InterPro" id="IPR052649">
    <property type="entry name" value="NCE102-like"/>
</dbReference>
<dbReference type="EMBL" id="JAGPXC010000004">
    <property type="protein sequence ID" value="KAH6654157.1"/>
    <property type="molecule type" value="Genomic_DNA"/>
</dbReference>
<feature type="transmembrane region" description="Helical" evidence="5">
    <location>
        <begin position="16"/>
        <end position="33"/>
    </location>
</feature>
<sequence length="185" mass="19146">MLTAGTIVTPISDHQSSQLVFGIAVLGLSVTLAKHQVIGSPPTETSFSSFVGAFGIIVSVLGLASLWIDRIPVFVVMSADALLSIFYLAGGIALAIALKGVGSCTDNSSVSIAQRFTNSILNGGCTDHGCYVGGGDGDYSQLTSRCQRAQADYVIEFIGFVVALIGLALAWLVHKQGGGSSRSYV</sequence>
<gene>
    <name evidence="7" type="ORF">BKA67DRAFT_535491</name>
</gene>
<dbReference type="Proteomes" id="UP000758603">
    <property type="component" value="Unassembled WGS sequence"/>
</dbReference>
<keyword evidence="2 5" id="KW-0812">Transmembrane</keyword>
<dbReference type="PANTHER" id="PTHR28165:SF2">
    <property type="entry name" value="MARVEL DOMAIN-CONTAINING PROTEIN"/>
    <property type="match status" value="1"/>
</dbReference>
<dbReference type="GeneID" id="70128918"/>
<evidence type="ECO:0000313" key="8">
    <source>
        <dbReference type="Proteomes" id="UP000758603"/>
    </source>
</evidence>
<keyword evidence="8" id="KW-1185">Reference proteome</keyword>
<dbReference type="GO" id="GO:0070941">
    <property type="term" value="P:eisosome assembly"/>
    <property type="evidence" value="ECO:0007669"/>
    <property type="project" value="TreeGrafter"/>
</dbReference>
<proteinExistence type="predicted"/>
<dbReference type="InterPro" id="IPR008253">
    <property type="entry name" value="Marvel"/>
</dbReference>
<evidence type="ECO:0000256" key="4">
    <source>
        <dbReference type="ARBA" id="ARBA00023136"/>
    </source>
</evidence>
<feature type="transmembrane region" description="Helical" evidence="5">
    <location>
        <begin position="74"/>
        <end position="98"/>
    </location>
</feature>
<comment type="subcellular location">
    <subcellularLocation>
        <location evidence="1">Membrane</location>
        <topology evidence="1">Multi-pass membrane protein</topology>
    </subcellularLocation>
</comment>
<dbReference type="GO" id="GO:0072659">
    <property type="term" value="P:protein localization to plasma membrane"/>
    <property type="evidence" value="ECO:0007669"/>
    <property type="project" value="TreeGrafter"/>
</dbReference>
<keyword evidence="3 5" id="KW-1133">Transmembrane helix</keyword>
<evidence type="ECO:0000259" key="6">
    <source>
        <dbReference type="Pfam" id="PF01284"/>
    </source>
</evidence>
<evidence type="ECO:0000256" key="2">
    <source>
        <dbReference type="ARBA" id="ARBA00022692"/>
    </source>
</evidence>
<evidence type="ECO:0000256" key="1">
    <source>
        <dbReference type="ARBA" id="ARBA00004141"/>
    </source>
</evidence>
<protein>
    <submittedName>
        <fullName evidence="7">Marvel domain-containing protein</fullName>
    </submittedName>
</protein>